<dbReference type="Pfam" id="PF05016">
    <property type="entry name" value="ParE_toxin"/>
    <property type="match status" value="1"/>
</dbReference>
<dbReference type="InterPro" id="IPR007712">
    <property type="entry name" value="RelE/ParE_toxin"/>
</dbReference>
<organism evidence="2 3">
    <name type="scientific">Lactobacillus paragasseri JV-V03</name>
    <dbReference type="NCBI Taxonomy" id="525326"/>
    <lineage>
        <taxon>Bacteria</taxon>
        <taxon>Bacillati</taxon>
        <taxon>Bacillota</taxon>
        <taxon>Bacilli</taxon>
        <taxon>Lactobacillales</taxon>
        <taxon>Lactobacillaceae</taxon>
        <taxon>Lactobacillus</taxon>
    </lineage>
</organism>
<reference evidence="2 3" key="1">
    <citation type="submission" date="2010-06" db="EMBL/GenBank/DDBJ databases">
        <authorList>
            <person name="Muzny D."/>
            <person name="Qin X."/>
            <person name="Buhay C."/>
            <person name="Dugan-Rocha S."/>
            <person name="Ding Y."/>
            <person name="Chen G."/>
            <person name="Hawes A."/>
            <person name="Holder M."/>
            <person name="Jhangiani S."/>
            <person name="Johnson A."/>
            <person name="Khan Z."/>
            <person name="Li Z."/>
            <person name="Liu W."/>
            <person name="Liu X."/>
            <person name="Perez L."/>
            <person name="Shen H."/>
            <person name="Wang Q."/>
            <person name="Watt J."/>
            <person name="Xi L."/>
            <person name="Xin Y."/>
            <person name="Zhou J."/>
            <person name="Deng J."/>
            <person name="Jiang H."/>
            <person name="Liu Y."/>
            <person name="Qu J."/>
            <person name="Song X.-Z."/>
            <person name="Zhang L."/>
            <person name="Villasana D."/>
            <person name="Johnson A."/>
            <person name="Liu J."/>
            <person name="Liyanage D."/>
            <person name="Lorensuhewa L."/>
            <person name="Robinson T."/>
            <person name="Song A."/>
            <person name="Song B.-B."/>
            <person name="Dinh H."/>
            <person name="Thornton R."/>
            <person name="Coyle M."/>
            <person name="Francisco L."/>
            <person name="Jackson L."/>
            <person name="Javaid M."/>
            <person name="Korchina V."/>
            <person name="Kovar C."/>
            <person name="Mata R."/>
            <person name="Mathew T."/>
            <person name="Ngo R."/>
            <person name="Nguyen L."/>
            <person name="Nguyen N."/>
            <person name="Okwuonu G."/>
            <person name="Ongeri F."/>
            <person name="Pham C."/>
            <person name="Simmons D."/>
            <person name="Wilczek-Boney K."/>
            <person name="Hale W."/>
            <person name="Jakkamsetti A."/>
            <person name="Pham P."/>
            <person name="Ruth R."/>
            <person name="San Lucas F."/>
            <person name="Warren J."/>
            <person name="Zhang J."/>
            <person name="Zhao Z."/>
            <person name="Zhou C."/>
            <person name="Zhu D."/>
            <person name="Lee S."/>
            <person name="Bess C."/>
            <person name="Blankenburg K."/>
            <person name="Forbes L."/>
            <person name="Fu Q."/>
            <person name="Gubbala S."/>
            <person name="Hirani K."/>
            <person name="Jayaseelan J.C."/>
            <person name="Lara F."/>
            <person name="Munidasa M."/>
            <person name="Palculict T."/>
            <person name="Patil S."/>
            <person name="Pu L.-L."/>
            <person name="Saada N."/>
            <person name="Tang L."/>
            <person name="Weissenberger G."/>
            <person name="Zhu Y."/>
            <person name="Hemphill L."/>
            <person name="Shang Y."/>
            <person name="Youmans B."/>
            <person name="Ayvaz T."/>
            <person name="Ross M."/>
            <person name="Santibanez J."/>
            <person name="Aqrawi P."/>
            <person name="Gross S."/>
            <person name="Joshi V."/>
            <person name="Fowler G."/>
            <person name="Nazareth L."/>
            <person name="Reid J."/>
            <person name="Worley K."/>
            <person name="Petrosino J."/>
            <person name="Highlander S."/>
            <person name="Gibbs R."/>
        </authorList>
    </citation>
    <scope>NUCLEOTIDE SEQUENCE [LARGE SCALE GENOMIC DNA]</scope>
    <source>
        <strain evidence="2 3">JV-V03</strain>
    </source>
</reference>
<comment type="caution">
    <text evidence="2">The sequence shown here is derived from an EMBL/GenBank/DDBJ whole genome shotgun (WGS) entry which is preliminary data.</text>
</comment>
<dbReference type="RefSeq" id="WP_003649869.1">
    <property type="nucleotide sequence ID" value="NZ_CP040501.1"/>
</dbReference>
<evidence type="ECO:0000313" key="3">
    <source>
        <dbReference type="Proteomes" id="UP000003672"/>
    </source>
</evidence>
<name>A0AA87DCQ1_9LACO</name>
<evidence type="ECO:0000256" key="1">
    <source>
        <dbReference type="ARBA" id="ARBA00022649"/>
    </source>
</evidence>
<dbReference type="Proteomes" id="UP000003672">
    <property type="component" value="Unassembled WGS sequence"/>
</dbReference>
<gene>
    <name evidence="2" type="ORF">HMPREF0514_11753</name>
</gene>
<dbReference type="Gene3D" id="3.30.2310.20">
    <property type="entry name" value="RelE-like"/>
    <property type="match status" value="1"/>
</dbReference>
<keyword evidence="1" id="KW-1277">Toxin-antitoxin system</keyword>
<evidence type="ECO:0000313" key="2">
    <source>
        <dbReference type="EMBL" id="EFJ68986.1"/>
    </source>
</evidence>
<dbReference type="EMBL" id="ACGO02000004">
    <property type="protein sequence ID" value="EFJ68986.1"/>
    <property type="molecule type" value="Genomic_DNA"/>
</dbReference>
<accession>A0AA87DCQ1</accession>
<proteinExistence type="predicted"/>
<sequence>MFSLELSTPAKEYFENLKQYLLINFGETVQRESLTKEEQKLENLKSFPYIGIKASKFSELLDGYYVLIDKNEYIFYQVDEKEKTIYIELVLSTKEDLIQKIQKYFQ</sequence>
<dbReference type="AlphaFoldDB" id="A0AA87DCQ1"/>
<dbReference type="InterPro" id="IPR035093">
    <property type="entry name" value="RelE/ParE_toxin_dom_sf"/>
</dbReference>
<protein>
    <submittedName>
        <fullName evidence="2">Plasmid stabilization system protein, RelE/ParE family</fullName>
    </submittedName>
</protein>